<dbReference type="SMART" id="SM00671">
    <property type="entry name" value="SEL1"/>
    <property type="match status" value="5"/>
</dbReference>
<dbReference type="InterPro" id="IPR040239">
    <property type="entry name" value="HcpB-like"/>
</dbReference>
<evidence type="ECO:0000313" key="11">
    <source>
        <dbReference type="Proteomes" id="UP000018143"/>
    </source>
</evidence>
<evidence type="ECO:0000256" key="8">
    <source>
        <dbReference type="ARBA" id="ARBA00023251"/>
    </source>
</evidence>
<dbReference type="Pfam" id="PF08238">
    <property type="entry name" value="Sel1"/>
    <property type="match status" value="5"/>
</dbReference>
<gene>
    <name evidence="10" type="ORF">HFN_1571</name>
</gene>
<proteinExistence type="inferred from homology"/>
<evidence type="ECO:0000256" key="6">
    <source>
        <dbReference type="ARBA" id="ARBA00022803"/>
    </source>
</evidence>
<dbReference type="EMBL" id="BASD01000003">
    <property type="protein sequence ID" value="GAD18012.1"/>
    <property type="molecule type" value="Genomic_DNA"/>
</dbReference>
<evidence type="ECO:0000256" key="3">
    <source>
        <dbReference type="ARBA" id="ARBA00012865"/>
    </source>
</evidence>
<keyword evidence="6" id="KW-0802">TPR repeat</keyword>
<keyword evidence="9" id="KW-0964">Secreted</keyword>
<name>T1DUX2_9HELI</name>
<organism evidence="10 11">
    <name type="scientific">Helicobacter fennelliae MRY12-0050</name>
    <dbReference type="NCBI Taxonomy" id="1325130"/>
    <lineage>
        <taxon>Bacteria</taxon>
        <taxon>Pseudomonadati</taxon>
        <taxon>Campylobacterota</taxon>
        <taxon>Epsilonproteobacteria</taxon>
        <taxon>Campylobacterales</taxon>
        <taxon>Helicobacteraceae</taxon>
        <taxon>Helicobacter</taxon>
    </lineage>
</organism>
<accession>T1DUX2</accession>
<evidence type="ECO:0000256" key="1">
    <source>
        <dbReference type="ARBA" id="ARBA00001526"/>
    </source>
</evidence>
<dbReference type="Proteomes" id="UP000018143">
    <property type="component" value="Unassembled WGS sequence"/>
</dbReference>
<dbReference type="eggNOG" id="COG0790">
    <property type="taxonomic scope" value="Bacteria"/>
</dbReference>
<dbReference type="SUPFAM" id="SSF81901">
    <property type="entry name" value="HCP-like"/>
    <property type="match status" value="2"/>
</dbReference>
<dbReference type="EC" id="3.5.2.6" evidence="3 9"/>
<comment type="similarity">
    <text evidence="2 9">Belongs to the hcp beta-lactamase family.</text>
</comment>
<dbReference type="GO" id="GO:0008800">
    <property type="term" value="F:beta-lactamase activity"/>
    <property type="evidence" value="ECO:0007669"/>
    <property type="project" value="UniProtKB-UniRule"/>
</dbReference>
<evidence type="ECO:0000313" key="10">
    <source>
        <dbReference type="EMBL" id="GAD18012.1"/>
    </source>
</evidence>
<dbReference type="OrthoDB" id="5315903at2"/>
<dbReference type="RefSeq" id="WP_023946255.1">
    <property type="nucleotide sequence ID" value="NZ_BASD01000003.1"/>
</dbReference>
<evidence type="ECO:0000256" key="5">
    <source>
        <dbReference type="ARBA" id="ARBA00022801"/>
    </source>
</evidence>
<protein>
    <recommendedName>
        <fullName evidence="3 9">Beta-lactamase</fullName>
        <ecNumber evidence="3 9">3.5.2.6</ecNumber>
    </recommendedName>
</protein>
<comment type="catalytic activity">
    <reaction evidence="1 9">
        <text>a beta-lactam + H2O = a substituted beta-amino acid</text>
        <dbReference type="Rhea" id="RHEA:20401"/>
        <dbReference type="ChEBI" id="CHEBI:15377"/>
        <dbReference type="ChEBI" id="CHEBI:35627"/>
        <dbReference type="ChEBI" id="CHEBI:140347"/>
        <dbReference type="EC" id="3.5.2.6"/>
    </reaction>
</comment>
<dbReference type="InterPro" id="IPR011990">
    <property type="entry name" value="TPR-like_helical_dom_sf"/>
</dbReference>
<keyword evidence="5 9" id="KW-0378">Hydrolase</keyword>
<dbReference type="AlphaFoldDB" id="T1DUX2"/>
<dbReference type="InterPro" id="IPR006597">
    <property type="entry name" value="Sel1-like"/>
</dbReference>
<dbReference type="Gene3D" id="1.25.40.10">
    <property type="entry name" value="Tetratricopeptide repeat domain"/>
    <property type="match status" value="2"/>
</dbReference>
<comment type="function">
    <text evidence="9">Hydrolyzes 6-aminopenicillinic acid and 7-aminocephalosporanic acid (ACA) derivatives.</text>
</comment>
<evidence type="ECO:0000256" key="2">
    <source>
        <dbReference type="ARBA" id="ARBA00008486"/>
    </source>
</evidence>
<sequence>MAIIEIWSGDFSGIVRHKLKDFMLYVQKSKGLDSALAYRALGLSAKLGVGSEQDYKKALKAFESACKMSDGGSCYNLALMYKNAQGVAQNFGRAKQLLARGCELGYNESCEVAREIEGRLDDESLESMHPEVRAATQECLNNLSYRESSDERALTHDAPNPNHKLTNAQRAQSCATLGFHYWHGIEGYVPKNVSKALSAYTKGCDELEDGYNCYQVALLKMLGQGIPRDMKAALHYALKGCELGNPYSCQSVGNIYELAGQLDQGGAIEPDSTKALKYYKKACDEGVQVACGSYEALRQNVR</sequence>
<dbReference type="GO" id="GO:0046677">
    <property type="term" value="P:response to antibiotic"/>
    <property type="evidence" value="ECO:0007669"/>
    <property type="project" value="UniProtKB-KW"/>
</dbReference>
<keyword evidence="7" id="KW-1015">Disulfide bond</keyword>
<reference evidence="10 11" key="1">
    <citation type="journal article" date="2013" name="Genome Announc.">
        <title>Draft Genome Sequence of Helicobacter fennelliae Strain MRY12-0050, Isolated from a Bacteremia Patient.</title>
        <authorList>
            <person name="Rimbara E."/>
            <person name="Matsui M."/>
            <person name="Mori S."/>
            <person name="Suzuki S."/>
            <person name="Suzuki M."/>
            <person name="Kim H."/>
            <person name="Sekizuka T."/>
            <person name="Kuroda M."/>
            <person name="Shibayama K."/>
        </authorList>
    </citation>
    <scope>NUCLEOTIDE SEQUENCE [LARGE SCALE GENOMIC DNA]</scope>
    <source>
        <strain evidence="10 11">MRY12-0050</strain>
    </source>
</reference>
<evidence type="ECO:0000256" key="9">
    <source>
        <dbReference type="RuleBase" id="RU366075"/>
    </source>
</evidence>
<comment type="caution">
    <text evidence="10">The sequence shown here is derived from an EMBL/GenBank/DDBJ whole genome shotgun (WGS) entry which is preliminary data.</text>
</comment>
<comment type="subcellular location">
    <subcellularLocation>
        <location evidence="9">Secreted</location>
    </subcellularLocation>
</comment>
<evidence type="ECO:0000256" key="4">
    <source>
        <dbReference type="ARBA" id="ARBA00022737"/>
    </source>
</evidence>
<keyword evidence="4" id="KW-0677">Repeat</keyword>
<dbReference type="PANTHER" id="PTHR13891:SF1">
    <property type="entry name" value="CYTOCHROME C OXIDASE ASSEMBLY FACTOR 7"/>
    <property type="match status" value="1"/>
</dbReference>
<dbReference type="GO" id="GO:0005576">
    <property type="term" value="C:extracellular region"/>
    <property type="evidence" value="ECO:0007669"/>
    <property type="project" value="UniProtKB-SubCell"/>
</dbReference>
<dbReference type="PANTHER" id="PTHR13891">
    <property type="entry name" value="CYTOCHROME C OXIDASE ASSEMBLY FACTOR 7"/>
    <property type="match status" value="1"/>
</dbReference>
<keyword evidence="11" id="KW-1185">Reference proteome</keyword>
<evidence type="ECO:0000256" key="7">
    <source>
        <dbReference type="ARBA" id="ARBA00023157"/>
    </source>
</evidence>
<dbReference type="STRING" id="1325130.HFN_1571"/>
<keyword evidence="8" id="KW-0046">Antibiotic resistance</keyword>